<dbReference type="SUPFAM" id="SSF56349">
    <property type="entry name" value="DNA breaking-rejoining enzymes"/>
    <property type="match status" value="1"/>
</dbReference>
<evidence type="ECO:0000256" key="5">
    <source>
        <dbReference type="ARBA" id="ARBA00022908"/>
    </source>
</evidence>
<evidence type="ECO:0000313" key="12">
    <source>
        <dbReference type="EMBL" id="SHE87369.1"/>
    </source>
</evidence>
<evidence type="ECO:0000256" key="6">
    <source>
        <dbReference type="ARBA" id="ARBA00023125"/>
    </source>
</evidence>
<evidence type="ECO:0000256" key="3">
    <source>
        <dbReference type="ARBA" id="ARBA00022618"/>
    </source>
</evidence>
<dbReference type="GO" id="GO:0003677">
    <property type="term" value="F:DNA binding"/>
    <property type="evidence" value="ECO:0007669"/>
    <property type="project" value="UniProtKB-UniRule"/>
</dbReference>
<dbReference type="GO" id="GO:0006310">
    <property type="term" value="P:DNA recombination"/>
    <property type="evidence" value="ECO:0007669"/>
    <property type="project" value="UniProtKB-KW"/>
</dbReference>
<sequence>MLNQFFEYLEFEKKYAKHTLTAYRSDLSAYAKFLKTEFDIDQLSLVSYSLIRSWIIHLSEANYSTVSINRKLTAVKAYYNFLLKLGEITVNPMQKHKSLKQSKKQQLAFSKAEVSVVMKVFDTSTFSGIRDQLVVDILYQTGIRRQELLNLDRSSIDFNSGQLKILGKRNKERYIPIKPSLTNLINDYMQVLKDESVKSNKLILTNTYQAAYPNLIYRIVQSYFKRVSAKQKCSPHIIRHSFATHLLENGADLIAIKELMGHSSLASTQHYTKTNMSRLKTIINTKHPRSKKDK</sequence>
<accession>A0A1M4X1K2</accession>
<dbReference type="InterPro" id="IPR050090">
    <property type="entry name" value="Tyrosine_recombinase_XerCD"/>
</dbReference>
<evidence type="ECO:0000256" key="7">
    <source>
        <dbReference type="ARBA" id="ARBA00023172"/>
    </source>
</evidence>
<dbReference type="PROSITE" id="PS51900">
    <property type="entry name" value="CB"/>
    <property type="match status" value="1"/>
</dbReference>
<dbReference type="PANTHER" id="PTHR30349">
    <property type="entry name" value="PHAGE INTEGRASE-RELATED"/>
    <property type="match status" value="1"/>
</dbReference>
<dbReference type="EMBL" id="FQTW01000007">
    <property type="protein sequence ID" value="SHE87369.1"/>
    <property type="molecule type" value="Genomic_DNA"/>
</dbReference>
<dbReference type="InterPro" id="IPR004107">
    <property type="entry name" value="Integrase_SAM-like_N"/>
</dbReference>
<dbReference type="InterPro" id="IPR013762">
    <property type="entry name" value="Integrase-like_cat_sf"/>
</dbReference>
<keyword evidence="7" id="KW-0233">DNA recombination</keyword>
<reference evidence="12 13" key="1">
    <citation type="submission" date="2016-11" db="EMBL/GenBank/DDBJ databases">
        <authorList>
            <person name="Jaros S."/>
            <person name="Januszkiewicz K."/>
            <person name="Wedrychowicz H."/>
        </authorList>
    </citation>
    <scope>NUCLEOTIDE SEQUENCE [LARGE SCALE GENOMIC DNA]</scope>
    <source>
        <strain evidence="12 13">DSM 25661</strain>
    </source>
</reference>
<dbReference type="RefSeq" id="WP_073193332.1">
    <property type="nucleotide sequence ID" value="NZ_FQTW01000007.1"/>
</dbReference>
<dbReference type="Proteomes" id="UP000184462">
    <property type="component" value="Unassembled WGS sequence"/>
</dbReference>
<evidence type="ECO:0000256" key="8">
    <source>
        <dbReference type="ARBA" id="ARBA00023306"/>
    </source>
</evidence>
<evidence type="ECO:0000313" key="13">
    <source>
        <dbReference type="Proteomes" id="UP000184462"/>
    </source>
</evidence>
<name>A0A1M4X1K2_9FLAO</name>
<dbReference type="InterPro" id="IPR010998">
    <property type="entry name" value="Integrase_recombinase_N"/>
</dbReference>
<organism evidence="12 13">
    <name type="scientific">Psychroflexus salarius</name>
    <dbReference type="NCBI Taxonomy" id="1155689"/>
    <lineage>
        <taxon>Bacteria</taxon>
        <taxon>Pseudomonadati</taxon>
        <taxon>Bacteroidota</taxon>
        <taxon>Flavobacteriia</taxon>
        <taxon>Flavobacteriales</taxon>
        <taxon>Flavobacteriaceae</taxon>
        <taxon>Psychroflexus</taxon>
    </lineage>
</organism>
<dbReference type="Gene3D" id="1.10.150.130">
    <property type="match status" value="1"/>
</dbReference>
<dbReference type="InterPro" id="IPR011010">
    <property type="entry name" value="DNA_brk_join_enz"/>
</dbReference>
<evidence type="ECO:0000256" key="1">
    <source>
        <dbReference type="ARBA" id="ARBA00004496"/>
    </source>
</evidence>
<dbReference type="Gene3D" id="1.10.443.10">
    <property type="entry name" value="Intergrase catalytic core"/>
    <property type="match status" value="1"/>
</dbReference>
<evidence type="ECO:0000256" key="2">
    <source>
        <dbReference type="ARBA" id="ARBA00022490"/>
    </source>
</evidence>
<dbReference type="PROSITE" id="PS51898">
    <property type="entry name" value="TYR_RECOMBINASE"/>
    <property type="match status" value="1"/>
</dbReference>
<dbReference type="OrthoDB" id="9801717at2"/>
<keyword evidence="13" id="KW-1185">Reference proteome</keyword>
<dbReference type="GO" id="GO:0051301">
    <property type="term" value="P:cell division"/>
    <property type="evidence" value="ECO:0007669"/>
    <property type="project" value="UniProtKB-KW"/>
</dbReference>
<feature type="domain" description="Core-binding (CB)" evidence="11">
    <location>
        <begin position="1"/>
        <end position="83"/>
    </location>
</feature>
<dbReference type="STRING" id="1155689.SAMN05444278_10764"/>
<protein>
    <submittedName>
        <fullName evidence="12">Integrase/recombinase XerC</fullName>
    </submittedName>
</protein>
<proteinExistence type="predicted"/>
<keyword evidence="2" id="KW-0963">Cytoplasm</keyword>
<dbReference type="GO" id="GO:0005737">
    <property type="term" value="C:cytoplasm"/>
    <property type="evidence" value="ECO:0007669"/>
    <property type="project" value="UniProtKB-SubCell"/>
</dbReference>
<dbReference type="PANTHER" id="PTHR30349:SF77">
    <property type="entry name" value="TYROSINE RECOMBINASE XERC"/>
    <property type="match status" value="1"/>
</dbReference>
<gene>
    <name evidence="12" type="ORF">SAMN05444278_10764</name>
</gene>
<dbReference type="InterPro" id="IPR002104">
    <property type="entry name" value="Integrase_catalytic"/>
</dbReference>
<dbReference type="InterPro" id="IPR044068">
    <property type="entry name" value="CB"/>
</dbReference>
<evidence type="ECO:0000256" key="4">
    <source>
        <dbReference type="ARBA" id="ARBA00022829"/>
    </source>
</evidence>
<keyword evidence="8" id="KW-0131">Cell cycle</keyword>
<dbReference type="GO" id="GO:0015074">
    <property type="term" value="P:DNA integration"/>
    <property type="evidence" value="ECO:0007669"/>
    <property type="project" value="UniProtKB-KW"/>
</dbReference>
<keyword evidence="4" id="KW-0159">Chromosome partition</keyword>
<keyword evidence="5" id="KW-0229">DNA integration</keyword>
<dbReference type="GO" id="GO:0007059">
    <property type="term" value="P:chromosome segregation"/>
    <property type="evidence" value="ECO:0007669"/>
    <property type="project" value="UniProtKB-KW"/>
</dbReference>
<evidence type="ECO:0000259" key="10">
    <source>
        <dbReference type="PROSITE" id="PS51898"/>
    </source>
</evidence>
<evidence type="ECO:0000256" key="9">
    <source>
        <dbReference type="PROSITE-ProRule" id="PRU01248"/>
    </source>
</evidence>
<feature type="domain" description="Tyr recombinase" evidence="10">
    <location>
        <begin position="104"/>
        <end position="284"/>
    </location>
</feature>
<evidence type="ECO:0000259" key="11">
    <source>
        <dbReference type="PROSITE" id="PS51900"/>
    </source>
</evidence>
<dbReference type="AlphaFoldDB" id="A0A1M4X1K2"/>
<dbReference type="Pfam" id="PF02899">
    <property type="entry name" value="Phage_int_SAM_1"/>
    <property type="match status" value="1"/>
</dbReference>
<dbReference type="Pfam" id="PF00589">
    <property type="entry name" value="Phage_integrase"/>
    <property type="match status" value="1"/>
</dbReference>
<keyword evidence="6 9" id="KW-0238">DNA-binding</keyword>
<keyword evidence="3" id="KW-0132">Cell division</keyword>
<comment type="subcellular location">
    <subcellularLocation>
        <location evidence="1">Cytoplasm</location>
    </subcellularLocation>
</comment>